<evidence type="ECO:0000313" key="2">
    <source>
        <dbReference type="EMBL" id="SIQ55901.1"/>
    </source>
</evidence>
<dbReference type="InterPro" id="IPR050965">
    <property type="entry name" value="UPF0336/Enoyl-CoA_hydratase"/>
</dbReference>
<gene>
    <name evidence="2" type="ORF">SAMN05421578_102562</name>
</gene>
<dbReference type="CDD" id="cd03441">
    <property type="entry name" value="R_hydratase_like"/>
    <property type="match status" value="1"/>
</dbReference>
<dbReference type="SUPFAM" id="SSF54637">
    <property type="entry name" value="Thioesterase/thiol ester dehydrase-isomerase"/>
    <property type="match status" value="1"/>
</dbReference>
<dbReference type="RefSeq" id="WP_068581802.1">
    <property type="nucleotide sequence ID" value="NZ_FTNK01000002.1"/>
</dbReference>
<dbReference type="InterPro" id="IPR002539">
    <property type="entry name" value="MaoC-like_dom"/>
</dbReference>
<accession>A0ABY1JPW4</accession>
<name>A0ABY1JPW4_9BACL</name>
<dbReference type="Proteomes" id="UP000186666">
    <property type="component" value="Unassembled WGS sequence"/>
</dbReference>
<sequence>MKKHITAEAIQQYAATSNDKAAIHLNVEAAAKAGYKRTVAHGMYIMGLAQSLYLTDHPTQWITTYSMKFHNPLLVDTVAIFEYEVCDGNIHVIVAIEFSEVIASGTFSVKEGSK</sequence>
<dbReference type="Pfam" id="PF01575">
    <property type="entry name" value="MaoC_dehydratas"/>
    <property type="match status" value="1"/>
</dbReference>
<comment type="caution">
    <text evidence="2">The sequence shown here is derived from an EMBL/GenBank/DDBJ whole genome shotgun (WGS) entry which is preliminary data.</text>
</comment>
<reference evidence="2 3" key="1">
    <citation type="submission" date="2017-01" db="EMBL/GenBank/DDBJ databases">
        <authorList>
            <person name="Varghese N."/>
            <person name="Submissions S."/>
        </authorList>
    </citation>
    <scope>NUCLEOTIDE SEQUENCE [LARGE SCALE GENOMIC DNA]</scope>
    <source>
        <strain evidence="2 3">ATCC 23464</strain>
    </source>
</reference>
<organism evidence="2 3">
    <name type="scientific">Paenibacillus macquariensis</name>
    <dbReference type="NCBI Taxonomy" id="948756"/>
    <lineage>
        <taxon>Bacteria</taxon>
        <taxon>Bacillati</taxon>
        <taxon>Bacillota</taxon>
        <taxon>Bacilli</taxon>
        <taxon>Bacillales</taxon>
        <taxon>Paenibacillaceae</taxon>
        <taxon>Paenibacillus</taxon>
    </lineage>
</organism>
<dbReference type="InterPro" id="IPR029069">
    <property type="entry name" value="HotDog_dom_sf"/>
</dbReference>
<evidence type="ECO:0000313" key="3">
    <source>
        <dbReference type="Proteomes" id="UP000186666"/>
    </source>
</evidence>
<dbReference type="PANTHER" id="PTHR43437:SF3">
    <property type="entry name" value="HYDROXYACYL-THIOESTER DEHYDRATASE TYPE 2, MITOCHONDRIAL"/>
    <property type="match status" value="1"/>
</dbReference>
<feature type="domain" description="MaoC-like" evidence="1">
    <location>
        <begin position="3"/>
        <end position="86"/>
    </location>
</feature>
<dbReference type="PANTHER" id="PTHR43437">
    <property type="entry name" value="HYDROXYACYL-THIOESTER DEHYDRATASE TYPE 2, MITOCHONDRIAL-RELATED"/>
    <property type="match status" value="1"/>
</dbReference>
<dbReference type="Gene3D" id="3.10.129.10">
    <property type="entry name" value="Hotdog Thioesterase"/>
    <property type="match status" value="1"/>
</dbReference>
<dbReference type="EMBL" id="FTNK01000002">
    <property type="protein sequence ID" value="SIQ55901.1"/>
    <property type="molecule type" value="Genomic_DNA"/>
</dbReference>
<proteinExistence type="predicted"/>
<protein>
    <submittedName>
        <fullName evidence="2">MaoC like domain-containing protein</fullName>
    </submittedName>
</protein>
<keyword evidence="3" id="KW-1185">Reference proteome</keyword>
<evidence type="ECO:0000259" key="1">
    <source>
        <dbReference type="Pfam" id="PF01575"/>
    </source>
</evidence>